<organism evidence="2 3">
    <name type="scientific">Wolfiporia cocos (strain MD-104)</name>
    <name type="common">Brown rot fungus</name>
    <dbReference type="NCBI Taxonomy" id="742152"/>
    <lineage>
        <taxon>Eukaryota</taxon>
        <taxon>Fungi</taxon>
        <taxon>Dikarya</taxon>
        <taxon>Basidiomycota</taxon>
        <taxon>Agaricomycotina</taxon>
        <taxon>Agaricomycetes</taxon>
        <taxon>Polyporales</taxon>
        <taxon>Phaeolaceae</taxon>
        <taxon>Wolfiporia</taxon>
    </lineage>
</organism>
<dbReference type="EMBL" id="KB468168">
    <property type="protein sequence ID" value="PCH44836.1"/>
    <property type="molecule type" value="Genomic_DNA"/>
</dbReference>
<keyword evidence="1" id="KW-0812">Transmembrane</keyword>
<sequence length="177" mass="19674">MSSKVLWYWLVENHAICAGLVHVPRTFLAEFLLAALIVFTVQCYYIMLIWRLLEDRWCRKPLAIIALLLATMSFGAAIAVIYRATTDTTLAVTIPAVIIPACIQTAAAVVADIYIALFLCCILYGQRTGPGKLNVRHHLRDRIMADVDSDISLPMEFLSTRSRLQEWAGASSNESGS</sequence>
<evidence type="ECO:0000313" key="3">
    <source>
        <dbReference type="Proteomes" id="UP000218811"/>
    </source>
</evidence>
<proteinExistence type="predicted"/>
<dbReference type="AlphaFoldDB" id="A0A2H3JRQ6"/>
<dbReference type="Proteomes" id="UP000218811">
    <property type="component" value="Unassembled WGS sequence"/>
</dbReference>
<evidence type="ECO:0000313" key="2">
    <source>
        <dbReference type="EMBL" id="PCH44836.1"/>
    </source>
</evidence>
<keyword evidence="3" id="KW-1185">Reference proteome</keyword>
<gene>
    <name evidence="2" type="ORF">WOLCODRAFT_165435</name>
</gene>
<accession>A0A2H3JRQ6</accession>
<feature type="transmembrane region" description="Helical" evidence="1">
    <location>
        <begin position="62"/>
        <end position="82"/>
    </location>
</feature>
<reference evidence="2 3" key="1">
    <citation type="journal article" date="2012" name="Science">
        <title>The Paleozoic origin of enzymatic lignin decomposition reconstructed from 31 fungal genomes.</title>
        <authorList>
            <person name="Floudas D."/>
            <person name="Binder M."/>
            <person name="Riley R."/>
            <person name="Barry K."/>
            <person name="Blanchette R.A."/>
            <person name="Henrissat B."/>
            <person name="Martinez A.T."/>
            <person name="Otillar R."/>
            <person name="Spatafora J.W."/>
            <person name="Yadav J.S."/>
            <person name="Aerts A."/>
            <person name="Benoit I."/>
            <person name="Boyd A."/>
            <person name="Carlson A."/>
            <person name="Copeland A."/>
            <person name="Coutinho P.M."/>
            <person name="de Vries R.P."/>
            <person name="Ferreira P."/>
            <person name="Findley K."/>
            <person name="Foster B."/>
            <person name="Gaskell J."/>
            <person name="Glotzer D."/>
            <person name="Gorecki P."/>
            <person name="Heitman J."/>
            <person name="Hesse C."/>
            <person name="Hori C."/>
            <person name="Igarashi K."/>
            <person name="Jurgens J.A."/>
            <person name="Kallen N."/>
            <person name="Kersten P."/>
            <person name="Kohler A."/>
            <person name="Kuees U."/>
            <person name="Kumar T.K.A."/>
            <person name="Kuo A."/>
            <person name="LaButti K."/>
            <person name="Larrondo L.F."/>
            <person name="Lindquist E."/>
            <person name="Ling A."/>
            <person name="Lombard V."/>
            <person name="Lucas S."/>
            <person name="Lundell T."/>
            <person name="Martin R."/>
            <person name="McLaughlin D.J."/>
            <person name="Morgenstern I."/>
            <person name="Morin E."/>
            <person name="Murat C."/>
            <person name="Nagy L.G."/>
            <person name="Nolan M."/>
            <person name="Ohm R.A."/>
            <person name="Patyshakuliyeva A."/>
            <person name="Rokas A."/>
            <person name="Ruiz-Duenas F.J."/>
            <person name="Sabat G."/>
            <person name="Salamov A."/>
            <person name="Samejima M."/>
            <person name="Schmutz J."/>
            <person name="Slot J.C."/>
            <person name="St John F."/>
            <person name="Stenlid J."/>
            <person name="Sun H."/>
            <person name="Sun S."/>
            <person name="Syed K."/>
            <person name="Tsang A."/>
            <person name="Wiebenga A."/>
            <person name="Young D."/>
            <person name="Pisabarro A."/>
            <person name="Eastwood D.C."/>
            <person name="Martin F."/>
            <person name="Cullen D."/>
            <person name="Grigoriev I.V."/>
            <person name="Hibbett D.S."/>
        </authorList>
    </citation>
    <scope>NUCLEOTIDE SEQUENCE [LARGE SCALE GENOMIC DNA]</scope>
    <source>
        <strain evidence="2 3">MD-104</strain>
    </source>
</reference>
<feature type="transmembrane region" description="Helical" evidence="1">
    <location>
        <begin position="31"/>
        <end position="50"/>
    </location>
</feature>
<evidence type="ECO:0000256" key="1">
    <source>
        <dbReference type="SAM" id="Phobius"/>
    </source>
</evidence>
<name>A0A2H3JRQ6_WOLCO</name>
<feature type="transmembrane region" description="Helical" evidence="1">
    <location>
        <begin position="94"/>
        <end position="124"/>
    </location>
</feature>
<keyword evidence="1" id="KW-1133">Transmembrane helix</keyword>
<keyword evidence="1" id="KW-0472">Membrane</keyword>
<protein>
    <submittedName>
        <fullName evidence="2">Uncharacterized protein</fullName>
    </submittedName>
</protein>